<proteinExistence type="predicted"/>
<sequence length="48" mass="5480">MSFLLLLLMMGIYLFTIVIEERLNCGPWSVWDMTVGLGRVSDDRCVGK</sequence>
<accession>A0A101LYD2</accession>
<name>A0A101LYD2_PICGL</name>
<keyword evidence="1" id="KW-0732">Signal</keyword>
<geneLocation type="mitochondrion" evidence="2"/>
<keyword evidence="2" id="KW-0496">Mitochondrion</keyword>
<reference evidence="2" key="1">
    <citation type="journal article" date="2015" name="Genome Biol. Evol.">
        <title>Organellar Genomes of White Spruce (Picea glauca): Assembly and Annotation.</title>
        <authorList>
            <person name="Jackman S.D."/>
            <person name="Warren R.L."/>
            <person name="Gibb E.A."/>
            <person name="Vandervalk B.P."/>
            <person name="Mohamadi H."/>
            <person name="Chu J."/>
            <person name="Raymond A."/>
            <person name="Pleasance S."/>
            <person name="Coope R."/>
            <person name="Wildung M.R."/>
            <person name="Ritland C.E."/>
            <person name="Bousquet J."/>
            <person name="Jones S.J."/>
            <person name="Bohlmann J."/>
            <person name="Birol I."/>
        </authorList>
    </citation>
    <scope>NUCLEOTIDE SEQUENCE [LARGE SCALE GENOMIC DNA]</scope>
    <source>
        <tissue evidence="2">Flushing bud</tissue>
    </source>
</reference>
<feature type="signal peptide" evidence="1">
    <location>
        <begin position="1"/>
        <end position="20"/>
    </location>
</feature>
<feature type="chain" id="PRO_5007100168" description="NADH dehydrogenase subunit 3" evidence="1">
    <location>
        <begin position="21"/>
        <end position="48"/>
    </location>
</feature>
<evidence type="ECO:0000256" key="1">
    <source>
        <dbReference type="SAM" id="SignalP"/>
    </source>
</evidence>
<comment type="caution">
    <text evidence="2">The sequence shown here is derived from an EMBL/GenBank/DDBJ whole genome shotgun (WGS) entry which is preliminary data.</text>
</comment>
<evidence type="ECO:0000313" key="2">
    <source>
        <dbReference type="EMBL" id="KUM47644.1"/>
    </source>
</evidence>
<dbReference type="AlphaFoldDB" id="A0A101LYD2"/>
<organism evidence="2">
    <name type="scientific">Picea glauca</name>
    <name type="common">White spruce</name>
    <name type="synonym">Pinus glauca</name>
    <dbReference type="NCBI Taxonomy" id="3330"/>
    <lineage>
        <taxon>Eukaryota</taxon>
        <taxon>Viridiplantae</taxon>
        <taxon>Streptophyta</taxon>
        <taxon>Embryophyta</taxon>
        <taxon>Tracheophyta</taxon>
        <taxon>Spermatophyta</taxon>
        <taxon>Pinopsida</taxon>
        <taxon>Pinidae</taxon>
        <taxon>Conifers I</taxon>
        <taxon>Pinales</taxon>
        <taxon>Pinaceae</taxon>
        <taxon>Picea</taxon>
    </lineage>
</organism>
<protein>
    <recommendedName>
        <fullName evidence="3">NADH dehydrogenase subunit 3</fullName>
    </recommendedName>
</protein>
<evidence type="ECO:0008006" key="3">
    <source>
        <dbReference type="Google" id="ProtNLM"/>
    </source>
</evidence>
<dbReference type="EMBL" id="LKAM01000007">
    <property type="protein sequence ID" value="KUM47644.1"/>
    <property type="molecule type" value="Genomic_DNA"/>
</dbReference>
<gene>
    <name evidence="2" type="ORF">ABT39_MTgene5831</name>
</gene>